<gene>
    <name evidence="2" type="ORF">KC01_LOCUS25254</name>
</gene>
<dbReference type="AlphaFoldDB" id="A0AAV2L7N1"/>
<feature type="region of interest" description="Disordered" evidence="1">
    <location>
        <begin position="48"/>
        <end position="69"/>
    </location>
</feature>
<name>A0AAV2L7N1_KNICA</name>
<protein>
    <submittedName>
        <fullName evidence="2">Uncharacterized protein</fullName>
    </submittedName>
</protein>
<evidence type="ECO:0000256" key="1">
    <source>
        <dbReference type="SAM" id="MobiDB-lite"/>
    </source>
</evidence>
<sequence length="159" mass="17256">MTSDTAVTWCEEPTLLPHRSTERRAGSQTVWSGEGDYVRPRTILRSAEPVSRRSPSITDVPGGDGKLHQHRLPAVGIAPTASTSSGAKITMGISRLSSTSLGSSGSGYADLMYRERREQEAELCPRLGGREGSNSPDGTCVRSTTTCMQRRQIDVRKFC</sequence>
<dbReference type="Proteomes" id="UP001497482">
    <property type="component" value="Chromosome 21"/>
</dbReference>
<evidence type="ECO:0000313" key="2">
    <source>
        <dbReference type="EMBL" id="CAL1596598.1"/>
    </source>
</evidence>
<evidence type="ECO:0000313" key="3">
    <source>
        <dbReference type="Proteomes" id="UP001497482"/>
    </source>
</evidence>
<organism evidence="2 3">
    <name type="scientific">Knipowitschia caucasica</name>
    <name type="common">Caucasian dwarf goby</name>
    <name type="synonym">Pomatoschistus caucasicus</name>
    <dbReference type="NCBI Taxonomy" id="637954"/>
    <lineage>
        <taxon>Eukaryota</taxon>
        <taxon>Metazoa</taxon>
        <taxon>Chordata</taxon>
        <taxon>Craniata</taxon>
        <taxon>Vertebrata</taxon>
        <taxon>Euteleostomi</taxon>
        <taxon>Actinopterygii</taxon>
        <taxon>Neopterygii</taxon>
        <taxon>Teleostei</taxon>
        <taxon>Neoteleostei</taxon>
        <taxon>Acanthomorphata</taxon>
        <taxon>Gobiaria</taxon>
        <taxon>Gobiiformes</taxon>
        <taxon>Gobioidei</taxon>
        <taxon>Gobiidae</taxon>
        <taxon>Gobiinae</taxon>
        <taxon>Knipowitschia</taxon>
    </lineage>
</organism>
<accession>A0AAV2L7N1</accession>
<keyword evidence="3" id="KW-1185">Reference proteome</keyword>
<dbReference type="EMBL" id="OZ035843">
    <property type="protein sequence ID" value="CAL1596598.1"/>
    <property type="molecule type" value="Genomic_DNA"/>
</dbReference>
<proteinExistence type="predicted"/>
<reference evidence="2 3" key="1">
    <citation type="submission" date="2024-04" db="EMBL/GenBank/DDBJ databases">
        <authorList>
            <person name="Waldvogel A.-M."/>
            <person name="Schoenle A."/>
        </authorList>
    </citation>
    <scope>NUCLEOTIDE SEQUENCE [LARGE SCALE GENOMIC DNA]</scope>
</reference>